<dbReference type="PANTHER" id="PTHR15224:SF1">
    <property type="entry name" value="NADH DEHYDROGENASE [UBIQUINONE] IRON-SULFUR PROTEIN 5"/>
    <property type="match status" value="1"/>
</dbReference>
<evidence type="ECO:0000256" key="13">
    <source>
        <dbReference type="ARBA" id="ARBA00023157"/>
    </source>
</evidence>
<dbReference type="RefSeq" id="XP_005774699.1">
    <property type="nucleotide sequence ID" value="XM_005774642.1"/>
</dbReference>
<dbReference type="CDD" id="cd24141">
    <property type="entry name" value="NDUFS5-like"/>
    <property type="match status" value="1"/>
</dbReference>
<reference evidence="17" key="2">
    <citation type="submission" date="2024-10" db="UniProtKB">
        <authorList>
            <consortium name="EnsemblProtists"/>
        </authorList>
    </citation>
    <scope>IDENTIFICATION</scope>
</reference>
<evidence type="ECO:0000256" key="8">
    <source>
        <dbReference type="ARBA" id="ARBA00022660"/>
    </source>
</evidence>
<keyword evidence="12" id="KW-0472">Membrane</keyword>
<keyword evidence="10" id="KW-0249">Electron transport</keyword>
<comment type="subunit">
    <text evidence="5">Mammalian complex I is composed of 45 different subunits. This is a component of the iron-sulfur (IP) fragment of the enzyme.</text>
</comment>
<name>A0A0D3JFI5_EMIH1</name>
<evidence type="ECO:0000256" key="12">
    <source>
        <dbReference type="ARBA" id="ARBA00023136"/>
    </source>
</evidence>
<comment type="similarity">
    <text evidence="4">Belongs to the complex I NDUFS5 subunit family.</text>
</comment>
<evidence type="ECO:0000256" key="4">
    <source>
        <dbReference type="ARBA" id="ARBA00007372"/>
    </source>
</evidence>
<evidence type="ECO:0000256" key="9">
    <source>
        <dbReference type="ARBA" id="ARBA00022792"/>
    </source>
</evidence>
<keyword evidence="8" id="KW-0679">Respiratory chain</keyword>
<evidence type="ECO:0000256" key="15">
    <source>
        <dbReference type="ARBA" id="ARBA00032739"/>
    </source>
</evidence>
<evidence type="ECO:0000313" key="17">
    <source>
        <dbReference type="EnsemblProtists" id="EOD22270"/>
    </source>
</evidence>
<keyword evidence="13 16" id="KW-1015">Disulfide bond</keyword>
<evidence type="ECO:0000256" key="7">
    <source>
        <dbReference type="ARBA" id="ARBA00022448"/>
    </source>
</evidence>
<protein>
    <recommendedName>
        <fullName evidence="6">NADH dehydrogenase [ubiquinone] iron-sulfur protein 5</fullName>
    </recommendedName>
    <alternativeName>
        <fullName evidence="14">Complex I-15 kDa</fullName>
    </alternativeName>
    <alternativeName>
        <fullName evidence="15">NADH-ubiquinone oxidoreductase 15 kDa subunit</fullName>
    </alternativeName>
</protein>
<keyword evidence="7" id="KW-0813">Transport</keyword>
<keyword evidence="18" id="KW-1185">Reference proteome</keyword>
<dbReference type="GeneID" id="17267817"/>
<comment type="subcellular location">
    <subcellularLocation>
        <location evidence="3">Mitochondrion inner membrane</location>
        <topology evidence="3">Peripheral membrane protein</topology>
    </subcellularLocation>
    <subcellularLocation>
        <location evidence="2">Mitochondrion intermembrane space</location>
    </subcellularLocation>
</comment>
<dbReference type="EnsemblProtists" id="EOD22270">
    <property type="protein sequence ID" value="EOD22270"/>
    <property type="gene ID" value="EMIHUDRAFT_450743"/>
</dbReference>
<dbReference type="STRING" id="2903.R1E660"/>
<keyword evidence="11" id="KW-0496">Mitochondrion</keyword>
<organism evidence="17 18">
    <name type="scientific">Emiliania huxleyi (strain CCMP1516)</name>
    <dbReference type="NCBI Taxonomy" id="280463"/>
    <lineage>
        <taxon>Eukaryota</taxon>
        <taxon>Haptista</taxon>
        <taxon>Haptophyta</taxon>
        <taxon>Prymnesiophyceae</taxon>
        <taxon>Isochrysidales</taxon>
        <taxon>Noelaerhabdaceae</taxon>
        <taxon>Emiliania</taxon>
    </lineage>
</organism>
<feature type="disulfide bond" evidence="16">
    <location>
        <begin position="65"/>
        <end position="80"/>
    </location>
</feature>
<evidence type="ECO:0000256" key="1">
    <source>
        <dbReference type="ARBA" id="ARBA00003195"/>
    </source>
</evidence>
<evidence type="ECO:0000313" key="18">
    <source>
        <dbReference type="Proteomes" id="UP000013827"/>
    </source>
</evidence>
<evidence type="ECO:0000256" key="11">
    <source>
        <dbReference type="ARBA" id="ARBA00023128"/>
    </source>
</evidence>
<accession>A0A0D3JFI5</accession>
<comment type="function">
    <text evidence="1">Accessory subunit of the mitochondrial membrane respiratory chain NADH dehydrogenase (Complex I), that is believed not to be involved in catalysis. Complex I functions in the transfer of electrons from NADH to the respiratory chain. The immediate electron acceptor for the enzyme is believed to be ubiquinone.</text>
</comment>
<dbReference type="HOGENOM" id="CLU_1581422_0_0_1"/>
<dbReference type="PaxDb" id="2903-EOD22270"/>
<evidence type="ECO:0000256" key="6">
    <source>
        <dbReference type="ARBA" id="ARBA00013482"/>
    </source>
</evidence>
<evidence type="ECO:0000256" key="5">
    <source>
        <dbReference type="ARBA" id="ARBA00011261"/>
    </source>
</evidence>
<evidence type="ECO:0000256" key="3">
    <source>
        <dbReference type="ARBA" id="ARBA00004637"/>
    </source>
</evidence>
<evidence type="ECO:0000256" key="14">
    <source>
        <dbReference type="ARBA" id="ARBA00031222"/>
    </source>
</evidence>
<dbReference type="Proteomes" id="UP000013827">
    <property type="component" value="Unassembled WGS sequence"/>
</dbReference>
<proteinExistence type="inferred from homology"/>
<feature type="disulfide bond" evidence="16">
    <location>
        <begin position="55"/>
        <end position="90"/>
    </location>
</feature>
<reference evidence="18" key="1">
    <citation type="journal article" date="2013" name="Nature">
        <title>Pan genome of the phytoplankton Emiliania underpins its global distribution.</title>
        <authorList>
            <person name="Read B.A."/>
            <person name="Kegel J."/>
            <person name="Klute M.J."/>
            <person name="Kuo A."/>
            <person name="Lefebvre S.C."/>
            <person name="Maumus F."/>
            <person name="Mayer C."/>
            <person name="Miller J."/>
            <person name="Monier A."/>
            <person name="Salamov A."/>
            <person name="Young J."/>
            <person name="Aguilar M."/>
            <person name="Claverie J.M."/>
            <person name="Frickenhaus S."/>
            <person name="Gonzalez K."/>
            <person name="Herman E.K."/>
            <person name="Lin Y.C."/>
            <person name="Napier J."/>
            <person name="Ogata H."/>
            <person name="Sarno A.F."/>
            <person name="Shmutz J."/>
            <person name="Schroeder D."/>
            <person name="de Vargas C."/>
            <person name="Verret F."/>
            <person name="von Dassow P."/>
            <person name="Valentin K."/>
            <person name="Van de Peer Y."/>
            <person name="Wheeler G."/>
            <person name="Dacks J.B."/>
            <person name="Delwiche C.F."/>
            <person name="Dyhrman S.T."/>
            <person name="Glockner G."/>
            <person name="John U."/>
            <person name="Richards T."/>
            <person name="Worden A.Z."/>
            <person name="Zhang X."/>
            <person name="Grigoriev I.V."/>
            <person name="Allen A.E."/>
            <person name="Bidle K."/>
            <person name="Borodovsky M."/>
            <person name="Bowler C."/>
            <person name="Brownlee C."/>
            <person name="Cock J.M."/>
            <person name="Elias M."/>
            <person name="Gladyshev V.N."/>
            <person name="Groth M."/>
            <person name="Guda C."/>
            <person name="Hadaegh A."/>
            <person name="Iglesias-Rodriguez M.D."/>
            <person name="Jenkins J."/>
            <person name="Jones B.M."/>
            <person name="Lawson T."/>
            <person name="Leese F."/>
            <person name="Lindquist E."/>
            <person name="Lobanov A."/>
            <person name="Lomsadze A."/>
            <person name="Malik S.B."/>
            <person name="Marsh M.E."/>
            <person name="Mackinder L."/>
            <person name="Mock T."/>
            <person name="Mueller-Roeber B."/>
            <person name="Pagarete A."/>
            <person name="Parker M."/>
            <person name="Probert I."/>
            <person name="Quesneville H."/>
            <person name="Raines C."/>
            <person name="Rensing S.A."/>
            <person name="Riano-Pachon D.M."/>
            <person name="Richier S."/>
            <person name="Rokitta S."/>
            <person name="Shiraiwa Y."/>
            <person name="Soanes D.M."/>
            <person name="van der Giezen M."/>
            <person name="Wahlund T.M."/>
            <person name="Williams B."/>
            <person name="Wilson W."/>
            <person name="Wolfe G."/>
            <person name="Wurch L.L."/>
        </authorList>
    </citation>
    <scope>NUCLEOTIDE SEQUENCE</scope>
</reference>
<dbReference type="PROSITE" id="PS51808">
    <property type="entry name" value="CHCH"/>
    <property type="match status" value="1"/>
</dbReference>
<evidence type="ECO:0000256" key="16">
    <source>
        <dbReference type="PIRSR" id="PIRSR619342-50"/>
    </source>
</evidence>
<dbReference type="PANTHER" id="PTHR15224">
    <property type="entry name" value="NADH DEHYDROGENASE [UBIQUINONE] IRON-SULFUR PROTEIN 5"/>
    <property type="match status" value="1"/>
</dbReference>
<dbReference type="KEGG" id="ehx:EMIHUDRAFT_450743"/>
<dbReference type="AlphaFoldDB" id="A0A0D3JFI5"/>
<dbReference type="InterPro" id="IPR019342">
    <property type="entry name" value="NADH_UbQ_OxRdtase_FeS-su5"/>
</dbReference>
<evidence type="ECO:0000256" key="10">
    <source>
        <dbReference type="ARBA" id="ARBA00022982"/>
    </source>
</evidence>
<dbReference type="GO" id="GO:0005743">
    <property type="term" value="C:mitochondrial inner membrane"/>
    <property type="evidence" value="ECO:0007669"/>
    <property type="project" value="UniProtKB-SubCell"/>
</dbReference>
<dbReference type="GO" id="GO:0005758">
    <property type="term" value="C:mitochondrial intermembrane space"/>
    <property type="evidence" value="ECO:0007669"/>
    <property type="project" value="UniProtKB-SubCell"/>
</dbReference>
<keyword evidence="9" id="KW-0999">Mitochondrion inner membrane</keyword>
<sequence length="169" mass="18307">MTCVSAVRLAWEPRPVTERAGLSFPAFFSGAGSGFDYRGPRMASGFGTRAPVGRCFPVYREFAECISEKSGSPSEKAAACAELREDYVECLHHKKEARLAHQRAKGSRGSHVTGACASELPKCVPQITRLNALSDERARKIKAGEPVPSTLTEDAKSGTFRLPFTNVKS</sequence>
<evidence type="ECO:0000256" key="2">
    <source>
        <dbReference type="ARBA" id="ARBA00004569"/>
    </source>
</evidence>
<dbReference type="GO" id="GO:0032981">
    <property type="term" value="P:mitochondrial respiratory chain complex I assembly"/>
    <property type="evidence" value="ECO:0007669"/>
    <property type="project" value="TreeGrafter"/>
</dbReference>